<accession>A0A5X0GN28</accession>
<evidence type="ECO:0000256" key="1">
    <source>
        <dbReference type="SAM" id="MobiDB-lite"/>
    </source>
</evidence>
<comment type="caution">
    <text evidence="2">The sequence shown here is derived from an EMBL/GenBank/DDBJ whole genome shotgun (WGS) entry which is preliminary data.</text>
</comment>
<feature type="region of interest" description="Disordered" evidence="1">
    <location>
        <begin position="1"/>
        <end position="21"/>
    </location>
</feature>
<evidence type="ECO:0000313" key="2">
    <source>
        <dbReference type="EMBL" id="EBY7405918.1"/>
    </source>
</evidence>
<sequence>MRSNGPEGGGQDARHKLPGIRQVKKPVRQDGLFCVCGNCKNVGLISAAPSGNLHRRMAASPYPAYGIDIMPVYTALFRRHNRKPSLHRCGKLSLILHQESVYESLPKTLEYLRH</sequence>
<reference evidence="2" key="1">
    <citation type="submission" date="2018-09" db="EMBL/GenBank/DDBJ databases">
        <authorList>
            <person name="Ashton P.M."/>
            <person name="Dallman T."/>
            <person name="Nair S."/>
            <person name="De Pinna E."/>
            <person name="Peters T."/>
            <person name="Grant K."/>
        </authorList>
    </citation>
    <scope>NUCLEOTIDE SEQUENCE</scope>
    <source>
        <strain evidence="2">243839</strain>
    </source>
</reference>
<gene>
    <name evidence="2" type="ORF">D6J37_23505</name>
</gene>
<name>A0A5X0GN28_SALET</name>
<feature type="compositionally biased region" description="Gly residues" evidence="1">
    <location>
        <begin position="1"/>
        <end position="11"/>
    </location>
</feature>
<proteinExistence type="predicted"/>
<protein>
    <submittedName>
        <fullName evidence="2">Uncharacterized protein</fullName>
    </submittedName>
</protein>
<organism evidence="2">
    <name type="scientific">Salmonella enterica subsp. enterica serovar Pomona</name>
    <dbReference type="NCBI Taxonomy" id="570935"/>
    <lineage>
        <taxon>Bacteria</taxon>
        <taxon>Pseudomonadati</taxon>
        <taxon>Pseudomonadota</taxon>
        <taxon>Gammaproteobacteria</taxon>
        <taxon>Enterobacterales</taxon>
        <taxon>Enterobacteriaceae</taxon>
        <taxon>Salmonella</taxon>
    </lineage>
</organism>
<dbReference type="EMBL" id="AAHOXJ010000036">
    <property type="protein sequence ID" value="EBY7405918.1"/>
    <property type="molecule type" value="Genomic_DNA"/>
</dbReference>
<dbReference type="AlphaFoldDB" id="A0A5X0GN28"/>